<keyword evidence="3 8" id="KW-0479">Metal-binding</keyword>
<evidence type="ECO:0000313" key="12">
    <source>
        <dbReference type="Proteomes" id="UP001231941"/>
    </source>
</evidence>
<dbReference type="CDD" id="cd02037">
    <property type="entry name" value="Mrp_NBP35"/>
    <property type="match status" value="1"/>
</dbReference>
<evidence type="ECO:0000256" key="2">
    <source>
        <dbReference type="ARBA" id="ARBA00008205"/>
    </source>
</evidence>
<gene>
    <name evidence="11" type="ORF">Q5Y73_22740</name>
</gene>
<protein>
    <recommendedName>
        <fullName evidence="8">Iron-sulfur cluster carrier protein</fullName>
    </recommendedName>
</protein>
<keyword evidence="6 8" id="KW-0408">Iron</keyword>
<dbReference type="EMBL" id="JAVAMP010000020">
    <property type="protein sequence ID" value="MDP5276917.1"/>
    <property type="molecule type" value="Genomic_DNA"/>
</dbReference>
<evidence type="ECO:0000256" key="9">
    <source>
        <dbReference type="SAM" id="MobiDB-lite"/>
    </source>
</evidence>
<comment type="similarity">
    <text evidence="2">In the C-terminal section; belongs to the Mrp/NBP35 ATP-binding proteins family.</text>
</comment>
<dbReference type="InterPro" id="IPR044304">
    <property type="entry name" value="NUBPL-like"/>
</dbReference>
<dbReference type="Proteomes" id="UP001231941">
    <property type="component" value="Unassembled WGS sequence"/>
</dbReference>
<comment type="function">
    <text evidence="8">Binds and transfers iron-sulfur (Fe-S) clusters to target apoproteins. Can hydrolyze ATP.</text>
</comment>
<dbReference type="PANTHER" id="PTHR42961">
    <property type="entry name" value="IRON-SULFUR PROTEIN NUBPL"/>
    <property type="match status" value="1"/>
</dbReference>
<comment type="similarity">
    <text evidence="1">In the N-terminal section; belongs to the MIP18 family.</text>
</comment>
<dbReference type="InterPro" id="IPR034904">
    <property type="entry name" value="FSCA_dom_sf"/>
</dbReference>
<keyword evidence="12" id="KW-1185">Reference proteome</keyword>
<sequence>MVTRERVFEILKKVKEPELDQSLVSLNLVRDLMIREQSINLTVALSKKEDATVQRIEKEIKELLSVLTESQVHIRFREMTDFERKEVQSKLAGGAKEAPKQSQPPQPHTQPIPAEILKEESGVQFIAIASGKGGVGKSTVTVNLAVALARKGKKVGIIDADIYGFSIPDMMGIENRPEVKGNTVIPVERHGVKVISMGFFVEDNAPVIWRGPMLGKMLKNFFTEVEWGDLDYMLLDLPPGTGDVALDVHQMIPQSKEVIVTTPHATASFVAARAGSMAINTKHEILGVVENMSYYQCGSCGEKDYVFGKGGGARLAEELNTDLLAQIPLGVPENHPQEPDFSPSIYKKDTGIGKTYLEVAENIIQVTQKNG</sequence>
<feature type="region of interest" description="Disordered" evidence="9">
    <location>
        <begin position="87"/>
        <end position="111"/>
    </location>
</feature>
<comment type="similarity">
    <text evidence="8">Belongs to the Mrp/NBP35 ATP-binding proteins family.</text>
</comment>
<comment type="subunit">
    <text evidence="8">Homodimer.</text>
</comment>
<proteinExistence type="inferred from homology"/>
<dbReference type="Gene3D" id="3.30.300.130">
    <property type="entry name" value="Fe-S cluster assembly (FSCA)"/>
    <property type="match status" value="1"/>
</dbReference>
<keyword evidence="7 8" id="KW-0411">Iron-sulfur</keyword>
<dbReference type="Pfam" id="PF10609">
    <property type="entry name" value="ParA"/>
    <property type="match status" value="1"/>
</dbReference>
<evidence type="ECO:0000256" key="1">
    <source>
        <dbReference type="ARBA" id="ARBA00007352"/>
    </source>
</evidence>
<evidence type="ECO:0000256" key="8">
    <source>
        <dbReference type="HAMAP-Rule" id="MF_02040"/>
    </source>
</evidence>
<dbReference type="InterPro" id="IPR002744">
    <property type="entry name" value="MIP18-like"/>
</dbReference>
<evidence type="ECO:0000256" key="3">
    <source>
        <dbReference type="ARBA" id="ARBA00022723"/>
    </source>
</evidence>
<reference evidence="11 12" key="1">
    <citation type="submission" date="2023-08" db="EMBL/GenBank/DDBJ databases">
        <authorList>
            <person name="Park J.-S."/>
        </authorList>
    </citation>
    <scope>NUCLEOTIDE SEQUENCE [LARGE SCALE GENOMIC DNA]</scope>
    <source>
        <strain evidence="11 12">2205SS18-9</strain>
    </source>
</reference>
<dbReference type="PANTHER" id="PTHR42961:SF2">
    <property type="entry name" value="IRON-SULFUR PROTEIN NUBPL"/>
    <property type="match status" value="1"/>
</dbReference>
<evidence type="ECO:0000256" key="5">
    <source>
        <dbReference type="ARBA" id="ARBA00022840"/>
    </source>
</evidence>
<dbReference type="HAMAP" id="MF_02040">
    <property type="entry name" value="Mrp_NBP35"/>
    <property type="match status" value="1"/>
</dbReference>
<dbReference type="InterPro" id="IPR027417">
    <property type="entry name" value="P-loop_NTPase"/>
</dbReference>
<dbReference type="PROSITE" id="PS01215">
    <property type="entry name" value="MRP"/>
    <property type="match status" value="1"/>
</dbReference>
<dbReference type="Pfam" id="PF01883">
    <property type="entry name" value="FeS_assembly_P"/>
    <property type="match status" value="1"/>
</dbReference>
<dbReference type="SUPFAM" id="SSF52540">
    <property type="entry name" value="P-loop containing nucleoside triphosphate hydrolases"/>
    <property type="match status" value="1"/>
</dbReference>
<evidence type="ECO:0000256" key="4">
    <source>
        <dbReference type="ARBA" id="ARBA00022741"/>
    </source>
</evidence>
<dbReference type="SUPFAM" id="SSF117916">
    <property type="entry name" value="Fe-S cluster assembly (FSCA) domain-like"/>
    <property type="match status" value="1"/>
</dbReference>
<comment type="caution">
    <text evidence="11">The sequence shown here is derived from an EMBL/GenBank/DDBJ whole genome shotgun (WGS) entry which is preliminary data.</text>
</comment>
<evidence type="ECO:0000256" key="6">
    <source>
        <dbReference type="ARBA" id="ARBA00023004"/>
    </source>
</evidence>
<keyword evidence="5 8" id="KW-0067">ATP-binding</keyword>
<keyword evidence="4 8" id="KW-0547">Nucleotide-binding</keyword>
<dbReference type="RefSeq" id="WP_305994216.1">
    <property type="nucleotide sequence ID" value="NZ_JAVAMP010000020.1"/>
</dbReference>
<keyword evidence="8" id="KW-0378">Hydrolase</keyword>
<evidence type="ECO:0000313" key="11">
    <source>
        <dbReference type="EMBL" id="MDP5276917.1"/>
    </source>
</evidence>
<organism evidence="11 12">
    <name type="scientific">Chengkuizengella axinellae</name>
    <dbReference type="NCBI Taxonomy" id="3064388"/>
    <lineage>
        <taxon>Bacteria</taxon>
        <taxon>Bacillati</taxon>
        <taxon>Bacillota</taxon>
        <taxon>Bacilli</taxon>
        <taxon>Bacillales</taxon>
        <taxon>Paenibacillaceae</taxon>
        <taxon>Chengkuizengella</taxon>
    </lineage>
</organism>
<dbReference type="InterPro" id="IPR019591">
    <property type="entry name" value="Mrp/NBP35_ATP-bd"/>
</dbReference>
<dbReference type="InterPro" id="IPR000808">
    <property type="entry name" value="Mrp-like_CS"/>
</dbReference>
<feature type="binding site" evidence="8">
    <location>
        <begin position="131"/>
        <end position="138"/>
    </location>
    <ligand>
        <name>ATP</name>
        <dbReference type="ChEBI" id="CHEBI:30616"/>
    </ligand>
</feature>
<dbReference type="InterPro" id="IPR033756">
    <property type="entry name" value="YlxH/NBP35"/>
</dbReference>
<feature type="domain" description="MIP18 family-like" evidence="10">
    <location>
        <begin position="4"/>
        <end position="69"/>
    </location>
</feature>
<accession>A0ABT9J642</accession>
<name>A0ABT9J642_9BACL</name>
<evidence type="ECO:0000256" key="7">
    <source>
        <dbReference type="ARBA" id="ARBA00023014"/>
    </source>
</evidence>
<dbReference type="Gene3D" id="3.40.50.300">
    <property type="entry name" value="P-loop containing nucleotide triphosphate hydrolases"/>
    <property type="match status" value="1"/>
</dbReference>
<evidence type="ECO:0000259" key="10">
    <source>
        <dbReference type="Pfam" id="PF01883"/>
    </source>
</evidence>